<dbReference type="EMBL" id="CAJVCH010006596">
    <property type="protein sequence ID" value="CAG7659369.1"/>
    <property type="molecule type" value="Genomic_DNA"/>
</dbReference>
<protein>
    <submittedName>
        <fullName evidence="2">Uncharacterized protein</fullName>
    </submittedName>
</protein>
<feature type="non-terminal residue" evidence="2">
    <location>
        <position position="95"/>
    </location>
</feature>
<comment type="caution">
    <text evidence="2">The sequence shown here is derived from an EMBL/GenBank/DDBJ whole genome shotgun (WGS) entry which is preliminary data.</text>
</comment>
<evidence type="ECO:0000256" key="1">
    <source>
        <dbReference type="SAM" id="MobiDB-lite"/>
    </source>
</evidence>
<evidence type="ECO:0000313" key="3">
    <source>
        <dbReference type="Proteomes" id="UP000708208"/>
    </source>
</evidence>
<evidence type="ECO:0000313" key="2">
    <source>
        <dbReference type="EMBL" id="CAG7659369.1"/>
    </source>
</evidence>
<name>A0A8J2NGN7_9HEXA</name>
<dbReference type="OrthoDB" id="8195830at2759"/>
<sequence length="95" mass="11171">MDNQSREESGDNVLLQYDVELESASSLSPETVRNRVDTRKHRTTKRRMDSSLDDVNQKIIKYLDWNQEVHDSHHHFGMMVADKLRKLPQRASSYV</sequence>
<accession>A0A8J2NGN7</accession>
<dbReference type="AlphaFoldDB" id="A0A8J2NGN7"/>
<feature type="region of interest" description="Disordered" evidence="1">
    <location>
        <begin position="24"/>
        <end position="50"/>
    </location>
</feature>
<gene>
    <name evidence="2" type="ORF">AFUS01_LOCUS1191</name>
</gene>
<keyword evidence="3" id="KW-1185">Reference proteome</keyword>
<reference evidence="2" key="1">
    <citation type="submission" date="2021-06" db="EMBL/GenBank/DDBJ databases">
        <authorList>
            <person name="Hodson N. C."/>
            <person name="Mongue J. A."/>
            <person name="Jaron S. K."/>
        </authorList>
    </citation>
    <scope>NUCLEOTIDE SEQUENCE</scope>
</reference>
<proteinExistence type="predicted"/>
<dbReference type="Proteomes" id="UP000708208">
    <property type="component" value="Unassembled WGS sequence"/>
</dbReference>
<organism evidence="2 3">
    <name type="scientific">Allacma fusca</name>
    <dbReference type="NCBI Taxonomy" id="39272"/>
    <lineage>
        <taxon>Eukaryota</taxon>
        <taxon>Metazoa</taxon>
        <taxon>Ecdysozoa</taxon>
        <taxon>Arthropoda</taxon>
        <taxon>Hexapoda</taxon>
        <taxon>Collembola</taxon>
        <taxon>Symphypleona</taxon>
        <taxon>Sminthuridae</taxon>
        <taxon>Allacma</taxon>
    </lineage>
</organism>